<name>A0A151UEP2_CAJCA</name>
<protein>
    <submittedName>
        <fullName evidence="1">Uncharacterized protein</fullName>
    </submittedName>
</protein>
<dbReference type="EMBL" id="AGCT01033192">
    <property type="protein sequence ID" value="KYP77777.1"/>
    <property type="molecule type" value="Genomic_DNA"/>
</dbReference>
<evidence type="ECO:0000313" key="2">
    <source>
        <dbReference type="Proteomes" id="UP000075243"/>
    </source>
</evidence>
<sequence>MMIMLVFVQADVNPPSPQVEPNNVFSKIKCFAKCGLECAPQLSLSCFKTCTASCRKTFNDVPYDCINACGLTNSVDINTGMHDFTFHDLVYGFSYY</sequence>
<dbReference type="OMA" id="DINTGMH"/>
<evidence type="ECO:0000313" key="1">
    <source>
        <dbReference type="EMBL" id="KYP77777.1"/>
    </source>
</evidence>
<accession>A0A151UEP2</accession>
<dbReference type="Proteomes" id="UP000075243">
    <property type="component" value="Unassembled WGS sequence"/>
</dbReference>
<reference evidence="1" key="1">
    <citation type="journal article" date="2012" name="Nat. Biotechnol.">
        <title>Draft genome sequence of pigeonpea (Cajanus cajan), an orphan legume crop of resource-poor farmers.</title>
        <authorList>
            <person name="Varshney R.K."/>
            <person name="Chen W."/>
            <person name="Li Y."/>
            <person name="Bharti A.K."/>
            <person name="Saxena R.K."/>
            <person name="Schlueter J.A."/>
            <person name="Donoghue M.T."/>
            <person name="Azam S."/>
            <person name="Fan G."/>
            <person name="Whaley A.M."/>
            <person name="Farmer A.D."/>
            <person name="Sheridan J."/>
            <person name="Iwata A."/>
            <person name="Tuteja R."/>
            <person name="Penmetsa R.V."/>
            <person name="Wu W."/>
            <person name="Upadhyaya H.D."/>
            <person name="Yang S.P."/>
            <person name="Shah T."/>
            <person name="Saxena K.B."/>
            <person name="Michael T."/>
            <person name="McCombie W.R."/>
            <person name="Yang B."/>
            <person name="Zhang G."/>
            <person name="Yang H."/>
            <person name="Wang J."/>
            <person name="Spillane C."/>
            <person name="Cook D.R."/>
            <person name="May G.D."/>
            <person name="Xu X."/>
            <person name="Jackson S.A."/>
        </authorList>
    </citation>
    <scope>NUCLEOTIDE SEQUENCE [LARGE SCALE GENOMIC DNA]</scope>
</reference>
<dbReference type="Gramene" id="C.cajan_47782.t">
    <property type="protein sequence ID" value="C.cajan_47782.t.cds1"/>
    <property type="gene ID" value="C.cajan_47782"/>
</dbReference>
<gene>
    <name evidence="1" type="ORF">KK1_050401</name>
</gene>
<proteinExistence type="predicted"/>
<organism evidence="1 2">
    <name type="scientific">Cajanus cajan</name>
    <name type="common">Pigeon pea</name>
    <name type="synonym">Cajanus indicus</name>
    <dbReference type="NCBI Taxonomy" id="3821"/>
    <lineage>
        <taxon>Eukaryota</taxon>
        <taxon>Viridiplantae</taxon>
        <taxon>Streptophyta</taxon>
        <taxon>Embryophyta</taxon>
        <taxon>Tracheophyta</taxon>
        <taxon>Spermatophyta</taxon>
        <taxon>Magnoliopsida</taxon>
        <taxon>eudicotyledons</taxon>
        <taxon>Gunneridae</taxon>
        <taxon>Pentapetalae</taxon>
        <taxon>rosids</taxon>
        <taxon>fabids</taxon>
        <taxon>Fabales</taxon>
        <taxon>Fabaceae</taxon>
        <taxon>Papilionoideae</taxon>
        <taxon>50 kb inversion clade</taxon>
        <taxon>NPAAA clade</taxon>
        <taxon>indigoferoid/millettioid clade</taxon>
        <taxon>Phaseoleae</taxon>
        <taxon>Cajanus</taxon>
    </lineage>
</organism>
<keyword evidence="2" id="KW-1185">Reference proteome</keyword>
<dbReference type="AlphaFoldDB" id="A0A151UEP2"/>
<comment type="caution">
    <text evidence="1">The sequence shown here is derived from an EMBL/GenBank/DDBJ whole genome shotgun (WGS) entry which is preliminary data.</text>
</comment>